<evidence type="ECO:0000256" key="4">
    <source>
        <dbReference type="ARBA" id="ARBA00022989"/>
    </source>
</evidence>
<evidence type="ECO:0000256" key="10">
    <source>
        <dbReference type="HAMAP-Rule" id="MF_00454"/>
    </source>
</evidence>
<dbReference type="Proteomes" id="UP000287756">
    <property type="component" value="Chromosome"/>
</dbReference>
<comment type="subcellular location">
    <subcellularLocation>
        <location evidence="1 10">Cell membrane</location>
        <topology evidence="1 10">Multi-pass membrane protein</topology>
    </subcellularLocation>
</comment>
<feature type="transmembrane region" description="Helical" evidence="10">
    <location>
        <begin position="5"/>
        <end position="24"/>
    </location>
</feature>
<evidence type="ECO:0000256" key="2">
    <source>
        <dbReference type="ARBA" id="ARBA00022475"/>
    </source>
</evidence>
<dbReference type="RefSeq" id="WP_128526644.1">
    <property type="nucleotide sequence ID" value="NZ_CP026118.1"/>
</dbReference>
<feature type="binding site" evidence="10">
    <location>
        <position position="76"/>
    </location>
    <ligand>
        <name>Na(+)</name>
        <dbReference type="ChEBI" id="CHEBI:29101"/>
        <note>structural</note>
    </ligand>
</feature>
<keyword evidence="3 10" id="KW-0812">Transmembrane</keyword>
<evidence type="ECO:0000256" key="8">
    <source>
        <dbReference type="ARBA" id="ARBA00035585"/>
    </source>
</evidence>
<dbReference type="OrthoDB" id="9799631at2"/>
<proteinExistence type="inferred from homology"/>
<feature type="transmembrane region" description="Helical" evidence="10">
    <location>
        <begin position="95"/>
        <end position="116"/>
    </location>
</feature>
<feature type="transmembrane region" description="Helical" evidence="10">
    <location>
        <begin position="66"/>
        <end position="89"/>
    </location>
</feature>
<comment type="similarity">
    <text evidence="7 10">Belongs to the fluoride channel Fluc/FEX (TC 1.A.43) family.</text>
</comment>
<dbReference type="KEGG" id="hli:HLI_20250"/>
<evidence type="ECO:0000256" key="7">
    <source>
        <dbReference type="ARBA" id="ARBA00035120"/>
    </source>
</evidence>
<feature type="transmembrane region" description="Helical" evidence="10">
    <location>
        <begin position="30"/>
        <end position="54"/>
    </location>
</feature>
<dbReference type="GO" id="GO:0062054">
    <property type="term" value="F:fluoride channel activity"/>
    <property type="evidence" value="ECO:0007669"/>
    <property type="project" value="UniProtKB-UniRule"/>
</dbReference>
<comment type="catalytic activity">
    <reaction evidence="8">
        <text>fluoride(in) = fluoride(out)</text>
        <dbReference type="Rhea" id="RHEA:76159"/>
        <dbReference type="ChEBI" id="CHEBI:17051"/>
    </reaction>
    <physiologicalReaction direction="left-to-right" evidence="8">
        <dbReference type="Rhea" id="RHEA:76160"/>
    </physiologicalReaction>
</comment>
<evidence type="ECO:0000313" key="12">
    <source>
        <dbReference type="Proteomes" id="UP000287756"/>
    </source>
</evidence>
<evidence type="ECO:0000313" key="11">
    <source>
        <dbReference type="EMBL" id="QAS54380.1"/>
    </source>
</evidence>
<keyword evidence="10" id="KW-0813">Transport</keyword>
<comment type="function">
    <text evidence="9 10">Fluoride-specific ion channel. Important for reducing fluoride concentration in the cell, thus reducing its toxicity.</text>
</comment>
<dbReference type="GO" id="GO:0140114">
    <property type="term" value="P:cellular detoxification of fluoride"/>
    <property type="evidence" value="ECO:0007669"/>
    <property type="project" value="UniProtKB-UniRule"/>
</dbReference>
<keyword evidence="10" id="KW-0406">Ion transport</keyword>
<evidence type="ECO:0000256" key="6">
    <source>
        <dbReference type="ARBA" id="ARBA00023303"/>
    </source>
</evidence>
<name>A0A410MI64_9BACI</name>
<protein>
    <recommendedName>
        <fullName evidence="10">Fluoride-specific ion channel FluC</fullName>
    </recommendedName>
</protein>
<evidence type="ECO:0000256" key="1">
    <source>
        <dbReference type="ARBA" id="ARBA00004651"/>
    </source>
</evidence>
<dbReference type="HAMAP" id="MF_00454">
    <property type="entry name" value="FluC"/>
    <property type="match status" value="1"/>
</dbReference>
<dbReference type="NCBIfam" id="TIGR00494">
    <property type="entry name" value="crcB"/>
    <property type="match status" value="1"/>
</dbReference>
<evidence type="ECO:0000256" key="9">
    <source>
        <dbReference type="ARBA" id="ARBA00049940"/>
    </source>
</evidence>
<evidence type="ECO:0000256" key="5">
    <source>
        <dbReference type="ARBA" id="ARBA00023136"/>
    </source>
</evidence>
<dbReference type="GO" id="GO:0046872">
    <property type="term" value="F:metal ion binding"/>
    <property type="evidence" value="ECO:0007669"/>
    <property type="project" value="UniProtKB-KW"/>
</dbReference>
<keyword evidence="2 10" id="KW-1003">Cell membrane</keyword>
<evidence type="ECO:0000256" key="3">
    <source>
        <dbReference type="ARBA" id="ARBA00022692"/>
    </source>
</evidence>
<dbReference type="EMBL" id="CP026118">
    <property type="protein sequence ID" value="QAS54380.1"/>
    <property type="molecule type" value="Genomic_DNA"/>
</dbReference>
<dbReference type="Pfam" id="PF02537">
    <property type="entry name" value="CRCB"/>
    <property type="match status" value="1"/>
</dbReference>
<feature type="binding site" evidence="10">
    <location>
        <position position="73"/>
    </location>
    <ligand>
        <name>Na(+)</name>
        <dbReference type="ChEBI" id="CHEBI:29101"/>
        <note>structural</note>
    </ligand>
</feature>
<dbReference type="AlphaFoldDB" id="A0A410MI64"/>
<dbReference type="InterPro" id="IPR003691">
    <property type="entry name" value="FluC"/>
</dbReference>
<organism evidence="11 12">
    <name type="scientific">Halobacillus litoralis</name>
    <dbReference type="NCBI Taxonomy" id="45668"/>
    <lineage>
        <taxon>Bacteria</taxon>
        <taxon>Bacillati</taxon>
        <taxon>Bacillota</taxon>
        <taxon>Bacilli</taxon>
        <taxon>Bacillales</taxon>
        <taxon>Bacillaceae</taxon>
        <taxon>Halobacillus</taxon>
    </lineage>
</organism>
<dbReference type="PANTHER" id="PTHR28259:SF1">
    <property type="entry name" value="FLUORIDE EXPORT PROTEIN 1-RELATED"/>
    <property type="match status" value="1"/>
</dbReference>
<keyword evidence="6 10" id="KW-0407">Ion channel</keyword>
<dbReference type="GO" id="GO:0005886">
    <property type="term" value="C:plasma membrane"/>
    <property type="evidence" value="ECO:0007669"/>
    <property type="project" value="UniProtKB-SubCell"/>
</dbReference>
<keyword evidence="5 10" id="KW-0472">Membrane</keyword>
<keyword evidence="10" id="KW-0479">Metal-binding</keyword>
<sequence length="126" mass="13637">MIYLYVGIGGFIGASLRYLVGVLLTGPDQWFPYSTLAVNLSGSFILAWFTIGLVERYALSAEWKAALGTGLVGSYTTFSTLSMDAVLLYERGDLFLSSLYVFISIGGGLVLSLLGFHFGKRRNAAC</sequence>
<reference evidence="11 12" key="1">
    <citation type="submission" date="2018-01" db="EMBL/GenBank/DDBJ databases">
        <title>The whole genome sequencing and assembly of Halobacillus litoralis ERB031 strain.</title>
        <authorList>
            <person name="Lee S.-J."/>
            <person name="Park M.-K."/>
            <person name="Kim J.-Y."/>
            <person name="Lee Y.-J."/>
            <person name="Yi H."/>
            <person name="Bahn Y.-S."/>
            <person name="Kim J.F."/>
            <person name="Lee D.-W."/>
        </authorList>
    </citation>
    <scope>NUCLEOTIDE SEQUENCE [LARGE SCALE GENOMIC DNA]</scope>
    <source>
        <strain evidence="11 12">ERB 031</strain>
    </source>
</reference>
<comment type="activity regulation">
    <text evidence="10">Na(+) is not transported, but it plays an essential structural role and its presence is essential for fluoride channel function.</text>
</comment>
<keyword evidence="4 10" id="KW-1133">Transmembrane helix</keyword>
<gene>
    <name evidence="10 11" type="primary">crcB</name>
    <name evidence="10" type="synonym">fluC</name>
    <name evidence="11" type="ORF">HLI_20250</name>
</gene>
<keyword evidence="10" id="KW-0915">Sodium</keyword>
<dbReference type="PANTHER" id="PTHR28259">
    <property type="entry name" value="FLUORIDE EXPORT PROTEIN 1-RELATED"/>
    <property type="match status" value="1"/>
</dbReference>
<accession>A0A410MI64</accession>